<dbReference type="CDD" id="cd02440">
    <property type="entry name" value="AdoMet_MTases"/>
    <property type="match status" value="1"/>
</dbReference>
<dbReference type="Gene3D" id="3.40.50.150">
    <property type="entry name" value="Vaccinia Virus protein VP39"/>
    <property type="match status" value="1"/>
</dbReference>
<comment type="caution">
    <text evidence="2">The sequence shown here is derived from an EMBL/GenBank/DDBJ whole genome shotgun (WGS) entry which is preliminary data.</text>
</comment>
<name>A0A2S4L6H6_9HYPO</name>
<evidence type="ECO:0000256" key="1">
    <source>
        <dbReference type="SAM" id="MobiDB-lite"/>
    </source>
</evidence>
<dbReference type="STRING" id="94208.A0A2S4L6H6"/>
<evidence type="ECO:0000313" key="2">
    <source>
        <dbReference type="EMBL" id="POR38018.1"/>
    </source>
</evidence>
<feature type="region of interest" description="Disordered" evidence="1">
    <location>
        <begin position="58"/>
        <end position="84"/>
    </location>
</feature>
<dbReference type="InterPro" id="IPR029063">
    <property type="entry name" value="SAM-dependent_MTases_sf"/>
</dbReference>
<keyword evidence="3" id="KW-1185">Reference proteome</keyword>
<dbReference type="Proteomes" id="UP000237481">
    <property type="component" value="Unassembled WGS sequence"/>
</dbReference>
<dbReference type="AlphaFoldDB" id="A0A2S4L6H6"/>
<dbReference type="OrthoDB" id="2013972at2759"/>
<reference evidence="2 3" key="1">
    <citation type="submission" date="2018-01" db="EMBL/GenBank/DDBJ databases">
        <title>Harnessing the power of phylogenomics to disentangle the directionality and signatures of interkingdom host jumping in the parasitic fungal genus Tolypocladium.</title>
        <authorList>
            <person name="Quandt C.A."/>
            <person name="Patterson W."/>
            <person name="Spatafora J.W."/>
        </authorList>
    </citation>
    <scope>NUCLEOTIDE SEQUENCE [LARGE SCALE GENOMIC DNA]</scope>
    <source>
        <strain evidence="2 3">NRBC 100945</strain>
    </source>
</reference>
<dbReference type="EMBL" id="PKSG01000179">
    <property type="protein sequence ID" value="POR38018.1"/>
    <property type="molecule type" value="Genomic_DNA"/>
</dbReference>
<dbReference type="SUPFAM" id="SSF53335">
    <property type="entry name" value="S-adenosyl-L-methionine-dependent methyltransferases"/>
    <property type="match status" value="1"/>
</dbReference>
<gene>
    <name evidence="2" type="ORF">TPAR_01753</name>
</gene>
<evidence type="ECO:0008006" key="4">
    <source>
        <dbReference type="Google" id="ProtNLM"/>
    </source>
</evidence>
<sequence>FGPLHIARCVPRSRSISFPALLYTPIHPPGSFNALLLLSIHPDLALLAANIEHTAGQPARSKDHCVSGQQQQTKKIDSEHGPLTSSTCRTSDKVLLHYEAPCHLGLGISQQSSRGQEASCHKTLAVFLSGSLLQDHRRHSVGHPRALAKFSCGIPYILPDGDVVSLRPPCLKLRACHLLNRLWFALVEQCANLWTVHRASNNSRRSRRSHRSSRNSLRASGHMVDSMELGDHESISFQSMLLDIFHKFFLIARGEAVCARALNFGRPARILDLGAGTGIWAINVCEELELIPELMAVDLNRIQPALIPRGMITMQFDLEERSWDSLLWDCDLVHLRMLYGSIQTDLWPATYRKIYQHLAPGSGTMEHVEIDWVPQWDPSGEIPANSALREWSDKFLRGLDLFDRSGRVSPQTTKRTIEEIGFVDFREETLRCYVNPWSSDPHVQRTARWFNMGLKHCLEAMSLMPMVEKLHMNVAGVKELCARVVDENTKLRFHGYCTMYIWTARRPAVVEVPSSLLYRSNQPLQPGRTPSEHRSVGRLTAFSTLPTPAAAACPDQGIKTARLSGSPSICHCRALKGLQDT</sequence>
<evidence type="ECO:0000313" key="3">
    <source>
        <dbReference type="Proteomes" id="UP000237481"/>
    </source>
</evidence>
<accession>A0A2S4L6H6</accession>
<organism evidence="2 3">
    <name type="scientific">Tolypocladium paradoxum</name>
    <dbReference type="NCBI Taxonomy" id="94208"/>
    <lineage>
        <taxon>Eukaryota</taxon>
        <taxon>Fungi</taxon>
        <taxon>Dikarya</taxon>
        <taxon>Ascomycota</taxon>
        <taxon>Pezizomycotina</taxon>
        <taxon>Sordariomycetes</taxon>
        <taxon>Hypocreomycetidae</taxon>
        <taxon>Hypocreales</taxon>
        <taxon>Ophiocordycipitaceae</taxon>
        <taxon>Tolypocladium</taxon>
    </lineage>
</organism>
<protein>
    <recommendedName>
        <fullName evidence="4">Methyltransferase LaeA</fullName>
    </recommendedName>
</protein>
<proteinExistence type="predicted"/>
<feature type="non-terminal residue" evidence="2">
    <location>
        <position position="1"/>
    </location>
</feature>
<dbReference type="Pfam" id="PF13489">
    <property type="entry name" value="Methyltransf_23"/>
    <property type="match status" value="1"/>
</dbReference>